<dbReference type="AlphaFoldDB" id="A0A1G2PNJ0"/>
<feature type="transmembrane region" description="Helical" evidence="2">
    <location>
        <begin position="340"/>
        <end position="359"/>
    </location>
</feature>
<reference evidence="3 4" key="1">
    <citation type="journal article" date="2016" name="Nat. Commun.">
        <title>Thousands of microbial genomes shed light on interconnected biogeochemical processes in an aquifer system.</title>
        <authorList>
            <person name="Anantharaman K."/>
            <person name="Brown C.T."/>
            <person name="Hug L.A."/>
            <person name="Sharon I."/>
            <person name="Castelle C.J."/>
            <person name="Probst A.J."/>
            <person name="Thomas B.C."/>
            <person name="Singh A."/>
            <person name="Wilkins M.J."/>
            <person name="Karaoz U."/>
            <person name="Brodie E.L."/>
            <person name="Williams K.H."/>
            <person name="Hubbard S.S."/>
            <person name="Banfield J.F."/>
        </authorList>
    </citation>
    <scope>NUCLEOTIDE SEQUENCE [LARGE SCALE GENOMIC DNA]</scope>
    <source>
        <strain evidence="4">RIFCSPHIGHO2_01_FULL_58_15</strain>
    </source>
</reference>
<feature type="region of interest" description="Disordered" evidence="1">
    <location>
        <begin position="30"/>
        <end position="162"/>
    </location>
</feature>
<keyword evidence="2" id="KW-0472">Membrane</keyword>
<feature type="compositionally biased region" description="Basic and acidic residues" evidence="1">
    <location>
        <begin position="33"/>
        <end position="42"/>
    </location>
</feature>
<dbReference type="STRING" id="1802363.A2682_00790"/>
<protein>
    <submittedName>
        <fullName evidence="3">Uncharacterized protein</fullName>
    </submittedName>
</protein>
<sequence length="396" mass="42904">MNTEGREGFKSAEEIMAEALAAEQALAGQAAEKAMKPGKGADIEPSAEDPLARFRSEEPIRAETEAPSTSSPEPGGVVSAEDLVRQAEEAGRRDESSLGEAVEEGSHGANGEGAAEAPEEIEEGAAPQAEINAARTRGGVPPAEQDKDAARRERNLQRLADVSDPRERIVAAQALLNEMLREGDLPRAERVLQGLPEDTDRDQFRADAVRTLSWKREMSDEAKEAVVKFAEGIEDPARKKEAMRQMLLARLGKEEIDLPQYARERAEPGIAAVKERAGAARKGAESFAEHNRFWLDPREGAKWLLAAGLAIPTALGAGAGSLRERADGQRNKLSSRSKGIAGRIGVFGLGALVFALWLVEKSLKSFYKRFRKYVPEFLRPLGDKLVAVGEKPGGRR</sequence>
<keyword evidence="2" id="KW-1133">Transmembrane helix</keyword>
<proteinExistence type="predicted"/>
<keyword evidence="2" id="KW-0812">Transmembrane</keyword>
<dbReference type="Proteomes" id="UP000178690">
    <property type="component" value="Unassembled WGS sequence"/>
</dbReference>
<evidence type="ECO:0000256" key="1">
    <source>
        <dbReference type="SAM" id="MobiDB-lite"/>
    </source>
</evidence>
<gene>
    <name evidence="3" type="ORF">A2682_00790</name>
</gene>
<organism evidence="3 4">
    <name type="scientific">Terrybacteria sp. (strain RIFCSPHIGHO2_01_FULL_58_15)</name>
    <dbReference type="NCBI Taxonomy" id="1802363"/>
    <lineage>
        <taxon>Bacteria</taxon>
        <taxon>Candidatus Terryibacteriota</taxon>
    </lineage>
</organism>
<evidence type="ECO:0000313" key="4">
    <source>
        <dbReference type="Proteomes" id="UP000178690"/>
    </source>
</evidence>
<feature type="compositionally biased region" description="Basic and acidic residues" evidence="1">
    <location>
        <begin position="82"/>
        <end position="96"/>
    </location>
</feature>
<feature type="compositionally biased region" description="Basic and acidic residues" evidence="1">
    <location>
        <begin position="50"/>
        <end position="64"/>
    </location>
</feature>
<accession>A0A1G2PNJ0</accession>
<dbReference type="EMBL" id="MHST01000012">
    <property type="protein sequence ID" value="OHA49191.1"/>
    <property type="molecule type" value="Genomic_DNA"/>
</dbReference>
<feature type="compositionally biased region" description="Basic and acidic residues" evidence="1">
    <location>
        <begin position="144"/>
        <end position="162"/>
    </location>
</feature>
<evidence type="ECO:0000256" key="2">
    <source>
        <dbReference type="SAM" id="Phobius"/>
    </source>
</evidence>
<evidence type="ECO:0000313" key="3">
    <source>
        <dbReference type="EMBL" id="OHA49191.1"/>
    </source>
</evidence>
<feature type="compositionally biased region" description="Low complexity" evidence="1">
    <location>
        <begin position="107"/>
        <end position="116"/>
    </location>
</feature>
<comment type="caution">
    <text evidence="3">The sequence shown here is derived from an EMBL/GenBank/DDBJ whole genome shotgun (WGS) entry which is preliminary data.</text>
</comment>
<name>A0A1G2PNJ0_TERXR</name>